<dbReference type="RefSeq" id="WP_101306506.1">
    <property type="nucleotide sequence ID" value="NZ_CP025299.1"/>
</dbReference>
<dbReference type="KEGG" id="mhos:CXR34_11970"/>
<feature type="transmembrane region" description="Helical" evidence="2">
    <location>
        <begin position="183"/>
        <end position="203"/>
    </location>
</feature>
<evidence type="ECO:0008006" key="5">
    <source>
        <dbReference type="Google" id="ProtNLM"/>
    </source>
</evidence>
<feature type="transmembrane region" description="Helical" evidence="2">
    <location>
        <begin position="51"/>
        <end position="73"/>
    </location>
</feature>
<feature type="transmembrane region" description="Helical" evidence="2">
    <location>
        <begin position="347"/>
        <end position="366"/>
    </location>
</feature>
<gene>
    <name evidence="3" type="ORF">CXR34_11970</name>
</gene>
<feature type="compositionally biased region" description="Basic and acidic residues" evidence="1">
    <location>
        <begin position="602"/>
        <end position="613"/>
    </location>
</feature>
<reference evidence="3 4" key="1">
    <citation type="submission" date="2017-12" db="EMBL/GenBank/DDBJ databases">
        <title>Isolation and characterization of estrogens degradatiion strain Microbacterium hominis SJTG1.</title>
        <authorList>
            <person name="Xiong W."/>
            <person name="Yin C."/>
            <person name="Zheng D."/>
            <person name="Liang R."/>
        </authorList>
    </citation>
    <scope>NUCLEOTIDE SEQUENCE [LARGE SCALE GENOMIC DNA]</scope>
    <source>
        <strain evidence="3 4">SJTG1</strain>
    </source>
</reference>
<feature type="transmembrane region" description="Helical" evidence="2">
    <location>
        <begin position="144"/>
        <end position="163"/>
    </location>
</feature>
<evidence type="ECO:0000313" key="4">
    <source>
        <dbReference type="Proteomes" id="UP000233276"/>
    </source>
</evidence>
<dbReference type="Proteomes" id="UP000233276">
    <property type="component" value="Chromosome"/>
</dbReference>
<name>A0A2K9DB20_9MICO</name>
<feature type="region of interest" description="Disordered" evidence="1">
    <location>
        <begin position="588"/>
        <end position="613"/>
    </location>
</feature>
<keyword evidence="2" id="KW-0472">Membrane</keyword>
<dbReference type="InterPro" id="IPR021941">
    <property type="entry name" value="DUF3556_TM"/>
</dbReference>
<keyword evidence="2" id="KW-1133">Transmembrane helix</keyword>
<protein>
    <recommendedName>
        <fullName evidence="5">DUF3556 domain-containing protein</fullName>
    </recommendedName>
</protein>
<feature type="transmembrane region" description="Helical" evidence="2">
    <location>
        <begin position="215"/>
        <end position="242"/>
    </location>
</feature>
<evidence type="ECO:0000256" key="1">
    <source>
        <dbReference type="SAM" id="MobiDB-lite"/>
    </source>
</evidence>
<organism evidence="3 4">
    <name type="scientific">Microbacterium hominis</name>
    <dbReference type="NCBI Taxonomy" id="162426"/>
    <lineage>
        <taxon>Bacteria</taxon>
        <taxon>Bacillati</taxon>
        <taxon>Actinomycetota</taxon>
        <taxon>Actinomycetes</taxon>
        <taxon>Micrococcales</taxon>
        <taxon>Microbacteriaceae</taxon>
        <taxon>Microbacterium</taxon>
    </lineage>
</organism>
<feature type="transmembrane region" description="Helical" evidence="2">
    <location>
        <begin position="85"/>
        <end position="104"/>
    </location>
</feature>
<sequence length="613" mass="67596">MGFKTGDFPPVDLDTFLHRPLRDRVRTLALHWAEYGFGSPRMIATTYIAKVVFVWGLLGAVIITATSGVGWFWQVELWWNQPIVYQKAIVWTMLLEAIGIAGSWGPMAGKFTPMTGGILFWARPGTIRLRPWRWVPGTAGDTRTVLDVALYLGFLAALATALFMPGTPSASLAAMLPENTSGLVQPAPVIAAIVLLVLVGVRDKTIALAARIEQYLPALVIFVVLPFTDMMIALKMLIVIVWVGAAVSKFGKHFVNVIPPMLSNTPFWPPLWLKRAHYRDFPRDLRPSKLAGFMAHVMGTTVELVVPLVLLFSTNRIVTLVAVVIMVGFCLFIVSTFPLAVPLEWNLLFAFGVVTLFLGFPAWQGYGVFDFSAAWIGAAVAIALLFFPILGNLRPDKVSFLPSLRQYAGNWASAIWAFAPGAEAKLDAVVRPTRNQIDQLQAMGYPYAVAEITMQQTIAWRSMHSQGRGLFSLAYRTLPDIETRTIREGEFACNSLIGFNFGDGHLHNIDLIRALQARCRFEPGEFIVFWVESQPIHKTTQAYQIIDAALGVIERGTWKVADAVAAQPWLPDGPIPIEVQWRAQTVPATSATNSTHVPASADGRDVRARASQS</sequence>
<feature type="compositionally biased region" description="Polar residues" evidence="1">
    <location>
        <begin position="588"/>
        <end position="597"/>
    </location>
</feature>
<proteinExistence type="predicted"/>
<feature type="transmembrane region" description="Helical" evidence="2">
    <location>
        <begin position="372"/>
        <end position="393"/>
    </location>
</feature>
<evidence type="ECO:0000256" key="2">
    <source>
        <dbReference type="SAM" id="Phobius"/>
    </source>
</evidence>
<feature type="transmembrane region" description="Helical" evidence="2">
    <location>
        <begin position="293"/>
        <end position="312"/>
    </location>
</feature>
<dbReference type="AlphaFoldDB" id="A0A2K9DB20"/>
<dbReference type="EMBL" id="CP025299">
    <property type="protein sequence ID" value="AUG30092.1"/>
    <property type="molecule type" value="Genomic_DNA"/>
</dbReference>
<evidence type="ECO:0000313" key="3">
    <source>
        <dbReference type="EMBL" id="AUG30092.1"/>
    </source>
</evidence>
<dbReference type="Pfam" id="PF12077">
    <property type="entry name" value="DUF3556"/>
    <property type="match status" value="1"/>
</dbReference>
<feature type="transmembrane region" description="Helical" evidence="2">
    <location>
        <begin position="318"/>
        <end position="340"/>
    </location>
</feature>
<keyword evidence="2" id="KW-0812">Transmembrane</keyword>
<accession>A0A2K9DB20</accession>